<gene>
    <name evidence="1" type="ORF">NYP84_06610</name>
</gene>
<dbReference type="EMBL" id="CP103445">
    <property type="protein sequence ID" value="UWS34821.1"/>
    <property type="molecule type" value="Genomic_DNA"/>
</dbReference>
<dbReference type="RefSeq" id="WP_259819850.1">
    <property type="nucleotide sequence ID" value="NZ_CP103445.1"/>
</dbReference>
<organism evidence="1 2">
    <name type="scientific">Erwinia pyrifoliae</name>
    <dbReference type="NCBI Taxonomy" id="79967"/>
    <lineage>
        <taxon>Bacteria</taxon>
        <taxon>Pseudomonadati</taxon>
        <taxon>Pseudomonadota</taxon>
        <taxon>Gammaproteobacteria</taxon>
        <taxon>Enterobacterales</taxon>
        <taxon>Erwiniaceae</taxon>
        <taxon>Erwinia</taxon>
    </lineage>
</organism>
<dbReference type="Proteomes" id="UP001058553">
    <property type="component" value="Chromosome"/>
</dbReference>
<name>A0ABY5XBU1_ERWPY</name>
<evidence type="ECO:0000313" key="1">
    <source>
        <dbReference type="EMBL" id="UWS34821.1"/>
    </source>
</evidence>
<proteinExistence type="predicted"/>
<reference evidence="1" key="1">
    <citation type="submission" date="2022-07" db="EMBL/GenBank/DDBJ databases">
        <title>Genetic diversity of Erwinia pyrifoliae.</title>
        <authorList>
            <person name="Park D.S."/>
            <person name="Ham H."/>
        </authorList>
    </citation>
    <scope>NUCLEOTIDE SEQUENCE</scope>
    <source>
        <strain evidence="1">CP201486</strain>
    </source>
</reference>
<evidence type="ECO:0000313" key="2">
    <source>
        <dbReference type="Proteomes" id="UP001058553"/>
    </source>
</evidence>
<accession>A0ABY5XBU1</accession>
<protein>
    <submittedName>
        <fullName evidence="1">Uncharacterized protein</fullName>
    </submittedName>
</protein>
<sequence>MVAGFFSLCLYKNFSEDKLLAKTYVLARSLDFNEENHCLNLKNKKVGVIFIGSSQDKILFDEKEIQVNNLENFFKNESVDFNISNSSKFKIERCIMDTSGSFSVK</sequence>
<keyword evidence="2" id="KW-1185">Reference proteome</keyword>